<keyword evidence="4" id="KW-0862">Zinc</keyword>
<evidence type="ECO:0000256" key="3">
    <source>
        <dbReference type="ARBA" id="ARBA00022771"/>
    </source>
</evidence>
<organism evidence="7 8">
    <name type="scientific">Chironomus riparius</name>
    <dbReference type="NCBI Taxonomy" id="315576"/>
    <lineage>
        <taxon>Eukaryota</taxon>
        <taxon>Metazoa</taxon>
        <taxon>Ecdysozoa</taxon>
        <taxon>Arthropoda</taxon>
        <taxon>Hexapoda</taxon>
        <taxon>Insecta</taxon>
        <taxon>Pterygota</taxon>
        <taxon>Neoptera</taxon>
        <taxon>Endopterygota</taxon>
        <taxon>Diptera</taxon>
        <taxon>Nematocera</taxon>
        <taxon>Chironomoidea</taxon>
        <taxon>Chironomidae</taxon>
        <taxon>Chironominae</taxon>
        <taxon>Chironomus</taxon>
    </lineage>
</organism>
<dbReference type="PROSITE" id="PS00028">
    <property type="entry name" value="ZINC_FINGER_C2H2_1"/>
    <property type="match status" value="3"/>
</dbReference>
<sequence>MTSVKDIRSYFTFSDNSNKEQIIKSKKSISEEPQIYLPKCNICGLKFLCEESLDRHKSKPHFGTTYSGKIGKYQCDFDGKFFTEKSNIYEHMKEVHRKFGDYKCKICNSAFKTRRKLKCHENSHDKKFKCLICLKKFTRAINVRHHQMKSHENQVK</sequence>
<feature type="domain" description="C2H2-type" evidence="6">
    <location>
        <begin position="128"/>
        <end position="156"/>
    </location>
</feature>
<evidence type="ECO:0000313" key="8">
    <source>
        <dbReference type="Proteomes" id="UP001153620"/>
    </source>
</evidence>
<dbReference type="GO" id="GO:0008270">
    <property type="term" value="F:zinc ion binding"/>
    <property type="evidence" value="ECO:0007669"/>
    <property type="project" value="UniProtKB-KW"/>
</dbReference>
<dbReference type="Gene3D" id="3.30.160.60">
    <property type="entry name" value="Classic Zinc Finger"/>
    <property type="match status" value="2"/>
</dbReference>
<dbReference type="PANTHER" id="PTHR24379">
    <property type="entry name" value="KRAB AND ZINC FINGER DOMAIN-CONTAINING"/>
    <property type="match status" value="1"/>
</dbReference>
<evidence type="ECO:0000256" key="2">
    <source>
        <dbReference type="ARBA" id="ARBA00022737"/>
    </source>
</evidence>
<evidence type="ECO:0000256" key="4">
    <source>
        <dbReference type="ARBA" id="ARBA00022833"/>
    </source>
</evidence>
<evidence type="ECO:0000313" key="7">
    <source>
        <dbReference type="EMBL" id="CAG9811183.1"/>
    </source>
</evidence>
<protein>
    <recommendedName>
        <fullName evidence="6">C2H2-type domain-containing protein</fullName>
    </recommendedName>
</protein>
<dbReference type="SMART" id="SM00355">
    <property type="entry name" value="ZnF_C2H2"/>
    <property type="match status" value="4"/>
</dbReference>
<keyword evidence="8" id="KW-1185">Reference proteome</keyword>
<dbReference type="PANTHER" id="PTHR24379:SF121">
    <property type="entry name" value="C2H2-TYPE DOMAIN-CONTAINING PROTEIN"/>
    <property type="match status" value="1"/>
</dbReference>
<reference evidence="7" key="2">
    <citation type="submission" date="2022-10" db="EMBL/GenBank/DDBJ databases">
        <authorList>
            <consortium name="ENA_rothamsted_submissions"/>
            <consortium name="culmorum"/>
            <person name="King R."/>
        </authorList>
    </citation>
    <scope>NUCLEOTIDE SEQUENCE</scope>
</reference>
<name>A0A9N9WYX8_9DIPT</name>
<dbReference type="AlphaFoldDB" id="A0A9N9WYX8"/>
<feature type="domain" description="C2H2-type" evidence="6">
    <location>
        <begin position="102"/>
        <end position="129"/>
    </location>
</feature>
<dbReference type="SUPFAM" id="SSF57667">
    <property type="entry name" value="beta-beta-alpha zinc fingers"/>
    <property type="match status" value="1"/>
</dbReference>
<dbReference type="Proteomes" id="UP001153620">
    <property type="component" value="Chromosome 4"/>
</dbReference>
<evidence type="ECO:0000256" key="1">
    <source>
        <dbReference type="ARBA" id="ARBA00022723"/>
    </source>
</evidence>
<evidence type="ECO:0000256" key="5">
    <source>
        <dbReference type="PROSITE-ProRule" id="PRU00042"/>
    </source>
</evidence>
<evidence type="ECO:0000259" key="6">
    <source>
        <dbReference type="PROSITE" id="PS50157"/>
    </source>
</evidence>
<keyword evidence="3 5" id="KW-0863">Zinc-finger</keyword>
<keyword evidence="2" id="KW-0677">Repeat</keyword>
<dbReference type="InterPro" id="IPR013087">
    <property type="entry name" value="Znf_C2H2_type"/>
</dbReference>
<dbReference type="EMBL" id="OU895880">
    <property type="protein sequence ID" value="CAG9811183.1"/>
    <property type="molecule type" value="Genomic_DNA"/>
</dbReference>
<dbReference type="InterPro" id="IPR036236">
    <property type="entry name" value="Znf_C2H2_sf"/>
</dbReference>
<keyword evidence="1" id="KW-0479">Metal-binding</keyword>
<dbReference type="PROSITE" id="PS50157">
    <property type="entry name" value="ZINC_FINGER_C2H2_2"/>
    <property type="match status" value="3"/>
</dbReference>
<gene>
    <name evidence="7" type="ORF">CHIRRI_LOCUS13992</name>
</gene>
<feature type="domain" description="C2H2-type" evidence="6">
    <location>
        <begin position="73"/>
        <end position="96"/>
    </location>
</feature>
<proteinExistence type="predicted"/>
<dbReference type="OrthoDB" id="3565419at2759"/>
<reference evidence="7" key="1">
    <citation type="submission" date="2022-01" db="EMBL/GenBank/DDBJ databases">
        <authorList>
            <person name="King R."/>
        </authorList>
    </citation>
    <scope>NUCLEOTIDE SEQUENCE</scope>
</reference>
<accession>A0A9N9WYX8</accession>